<protein>
    <submittedName>
        <fullName evidence="2">Uncharacterized protein</fullName>
    </submittedName>
</protein>
<evidence type="ECO:0000313" key="3">
    <source>
        <dbReference type="Proteomes" id="UP000187609"/>
    </source>
</evidence>
<evidence type="ECO:0000256" key="1">
    <source>
        <dbReference type="SAM" id="MobiDB-lite"/>
    </source>
</evidence>
<gene>
    <name evidence="2" type="ORF">A4A49_34566</name>
</gene>
<feature type="region of interest" description="Disordered" evidence="1">
    <location>
        <begin position="1"/>
        <end position="47"/>
    </location>
</feature>
<comment type="caution">
    <text evidence="2">The sequence shown here is derived from an EMBL/GenBank/DDBJ whole genome shotgun (WGS) entry which is preliminary data.</text>
</comment>
<dbReference type="Proteomes" id="UP000187609">
    <property type="component" value="Unassembled WGS sequence"/>
</dbReference>
<keyword evidence="3" id="KW-1185">Reference proteome</keyword>
<dbReference type="EMBL" id="MJEQ01002698">
    <property type="protein sequence ID" value="OIT26701.1"/>
    <property type="molecule type" value="Genomic_DNA"/>
</dbReference>
<accession>A0A1J6K9H9</accession>
<dbReference type="AlphaFoldDB" id="A0A1J6K9H9"/>
<dbReference type="Gramene" id="OIT26701">
    <property type="protein sequence ID" value="OIT26701"/>
    <property type="gene ID" value="A4A49_34566"/>
</dbReference>
<organism evidence="2 3">
    <name type="scientific">Nicotiana attenuata</name>
    <name type="common">Coyote tobacco</name>
    <dbReference type="NCBI Taxonomy" id="49451"/>
    <lineage>
        <taxon>Eukaryota</taxon>
        <taxon>Viridiplantae</taxon>
        <taxon>Streptophyta</taxon>
        <taxon>Embryophyta</taxon>
        <taxon>Tracheophyta</taxon>
        <taxon>Spermatophyta</taxon>
        <taxon>Magnoliopsida</taxon>
        <taxon>eudicotyledons</taxon>
        <taxon>Gunneridae</taxon>
        <taxon>Pentapetalae</taxon>
        <taxon>asterids</taxon>
        <taxon>lamiids</taxon>
        <taxon>Solanales</taxon>
        <taxon>Solanaceae</taxon>
        <taxon>Nicotianoideae</taxon>
        <taxon>Nicotianeae</taxon>
        <taxon>Nicotiana</taxon>
    </lineage>
</organism>
<evidence type="ECO:0000313" key="2">
    <source>
        <dbReference type="EMBL" id="OIT26701.1"/>
    </source>
</evidence>
<proteinExistence type="predicted"/>
<sequence>MKTGPQSKRLTEPRRRITNNDNSITSEFVGEGDEEKHPLERGVNSPKKTSELGVLFNQSVGFSFSQ</sequence>
<name>A0A1J6K9H9_NICAT</name>
<reference evidence="2" key="1">
    <citation type="submission" date="2016-11" db="EMBL/GenBank/DDBJ databases">
        <title>The genome of Nicotiana attenuata.</title>
        <authorList>
            <person name="Xu S."/>
            <person name="Brockmoeller T."/>
            <person name="Gaquerel E."/>
            <person name="Navarro A."/>
            <person name="Kuhl H."/>
            <person name="Gase K."/>
            <person name="Ling Z."/>
            <person name="Zhou W."/>
            <person name="Kreitzer C."/>
            <person name="Stanke M."/>
            <person name="Tang H."/>
            <person name="Lyons E."/>
            <person name="Pandey P."/>
            <person name="Pandey S.P."/>
            <person name="Timmermann B."/>
            <person name="Baldwin I.T."/>
        </authorList>
    </citation>
    <scope>NUCLEOTIDE SEQUENCE [LARGE SCALE GENOMIC DNA]</scope>
    <source>
        <strain evidence="2">UT</strain>
    </source>
</reference>